<dbReference type="Pfam" id="PF05954">
    <property type="entry name" value="Phage_GPD"/>
    <property type="match status" value="1"/>
</dbReference>
<organism evidence="1 2">
    <name type="scientific">Aquisalimonas asiatica</name>
    <dbReference type="NCBI Taxonomy" id="406100"/>
    <lineage>
        <taxon>Bacteria</taxon>
        <taxon>Pseudomonadati</taxon>
        <taxon>Pseudomonadota</taxon>
        <taxon>Gammaproteobacteria</taxon>
        <taxon>Chromatiales</taxon>
        <taxon>Ectothiorhodospiraceae</taxon>
        <taxon>Aquisalimonas</taxon>
    </lineage>
</organism>
<proteinExistence type="predicted"/>
<evidence type="ECO:0008006" key="3">
    <source>
        <dbReference type="Google" id="ProtNLM"/>
    </source>
</evidence>
<dbReference type="STRING" id="406100.SAMN04488052_102217"/>
<dbReference type="SUPFAM" id="SSF69279">
    <property type="entry name" value="Phage tail proteins"/>
    <property type="match status" value="1"/>
</dbReference>
<protein>
    <recommendedName>
        <fullName evidence="3">Phage protein D</fullName>
    </recommendedName>
</protein>
<gene>
    <name evidence="1" type="ORF">SAMN04488052_102217</name>
</gene>
<reference evidence="1 2" key="1">
    <citation type="submission" date="2016-10" db="EMBL/GenBank/DDBJ databases">
        <authorList>
            <person name="de Groot N.N."/>
        </authorList>
    </citation>
    <scope>NUCLEOTIDE SEQUENCE [LARGE SCALE GENOMIC DNA]</scope>
    <source>
        <strain evidence="1 2">CGMCC 1.6291</strain>
    </source>
</reference>
<sequence length="331" mass="36800">MIKPTYQIEAQGVDLTKHIADALIELRLEDRAGYESDALEIEVADNQDWTWPREGALLRLRALGYDGETLVEPASSSRFAIDQIEHAGPPARLHFSATSADFTSQMREGRDRSHPNMTLGELIERLAAEHGYDFGIYPADLGETHLGFVDQSGQSDLALAHQVAAEYGTLFKVIDGKWVVISYDATEGPDGEPIPVTELTPADVSTWRAHFMTKKKVGSVVATYQDYDLARRIPVTVGEGEPVRTLSRVFLDEATAQANARSTLHRAWRESRRLTINLPGNPSLASRQRLRLSGFRDGVNGDWLITQVSHVVNKRGYRCRVEAEGLGYADR</sequence>
<evidence type="ECO:0000313" key="1">
    <source>
        <dbReference type="EMBL" id="SEO69267.1"/>
    </source>
</evidence>
<name>A0A1H8RSK6_9GAMM</name>
<dbReference type="AlphaFoldDB" id="A0A1H8RSK6"/>
<evidence type="ECO:0000313" key="2">
    <source>
        <dbReference type="Proteomes" id="UP000199657"/>
    </source>
</evidence>
<keyword evidence="2" id="KW-1185">Reference proteome</keyword>
<dbReference type="EMBL" id="FOEG01000002">
    <property type="protein sequence ID" value="SEO69267.1"/>
    <property type="molecule type" value="Genomic_DNA"/>
</dbReference>
<dbReference type="Proteomes" id="UP000199657">
    <property type="component" value="Unassembled WGS sequence"/>
</dbReference>
<accession>A0A1H8RSK6</accession>